<organism evidence="2">
    <name type="scientific">viral metagenome</name>
    <dbReference type="NCBI Taxonomy" id="1070528"/>
    <lineage>
        <taxon>unclassified sequences</taxon>
        <taxon>metagenomes</taxon>
        <taxon>organismal metagenomes</taxon>
    </lineage>
</organism>
<dbReference type="AlphaFoldDB" id="A0A6C0D6R4"/>
<accession>A0A6C0D6R4</accession>
<feature type="transmembrane region" description="Helical" evidence="1">
    <location>
        <begin position="7"/>
        <end position="30"/>
    </location>
</feature>
<keyword evidence="1" id="KW-0472">Membrane</keyword>
<dbReference type="EMBL" id="MN739538">
    <property type="protein sequence ID" value="QHT11824.1"/>
    <property type="molecule type" value="Genomic_DNA"/>
</dbReference>
<keyword evidence="1" id="KW-1133">Transmembrane helix</keyword>
<sequence length="110" mass="12547">MENISHFFLMTLMVVHVTLAFVFLGVVYVNPVYVETVSSIIRVCMCLILLYRFNPFTKPELKKYDRELIFTTAMLLLTNEAITKYIIGNYDVSKSVKNIVSNGATNTIAK</sequence>
<reference evidence="2" key="1">
    <citation type="journal article" date="2020" name="Nature">
        <title>Giant virus diversity and host interactions through global metagenomics.</title>
        <authorList>
            <person name="Schulz F."/>
            <person name="Roux S."/>
            <person name="Paez-Espino D."/>
            <person name="Jungbluth S."/>
            <person name="Walsh D.A."/>
            <person name="Denef V.J."/>
            <person name="McMahon K.D."/>
            <person name="Konstantinidis K.T."/>
            <person name="Eloe-Fadrosh E.A."/>
            <person name="Kyrpides N.C."/>
            <person name="Woyke T."/>
        </authorList>
    </citation>
    <scope>NUCLEOTIDE SEQUENCE</scope>
    <source>
        <strain evidence="2">GVMAG-M-3300023174-124</strain>
    </source>
</reference>
<protein>
    <submittedName>
        <fullName evidence="2">Uncharacterized protein</fullName>
    </submittedName>
</protein>
<keyword evidence="1" id="KW-0812">Transmembrane</keyword>
<evidence type="ECO:0000256" key="1">
    <source>
        <dbReference type="SAM" id="Phobius"/>
    </source>
</evidence>
<name>A0A6C0D6R4_9ZZZZ</name>
<feature type="transmembrane region" description="Helical" evidence="1">
    <location>
        <begin position="36"/>
        <end position="53"/>
    </location>
</feature>
<proteinExistence type="predicted"/>
<evidence type="ECO:0000313" key="2">
    <source>
        <dbReference type="EMBL" id="QHT11824.1"/>
    </source>
</evidence>